<evidence type="ECO:0000313" key="2">
    <source>
        <dbReference type="EMBL" id="ANE41833.1"/>
    </source>
</evidence>
<dbReference type="KEGG" id="fng:JM64_07615"/>
<protein>
    <submittedName>
        <fullName evidence="2">Uncharacterized protein</fullName>
    </submittedName>
</protein>
<keyword evidence="1" id="KW-1133">Transmembrane helix</keyword>
<feature type="transmembrane region" description="Helical" evidence="1">
    <location>
        <begin position="591"/>
        <end position="611"/>
    </location>
</feature>
<feature type="transmembrane region" description="Helical" evidence="1">
    <location>
        <begin position="272"/>
        <end position="289"/>
    </location>
</feature>
<feature type="transmembrane region" description="Helical" evidence="1">
    <location>
        <begin position="296"/>
        <end position="313"/>
    </location>
</feature>
<feature type="transmembrane region" description="Helical" evidence="1">
    <location>
        <begin position="534"/>
        <end position="553"/>
    </location>
</feature>
<proteinExistence type="predicted"/>
<evidence type="ECO:0000256" key="1">
    <source>
        <dbReference type="SAM" id="Phobius"/>
    </source>
</evidence>
<organism evidence="2 3">
    <name type="scientific">Fervidobacterium pennivorans</name>
    <dbReference type="NCBI Taxonomy" id="93466"/>
    <lineage>
        <taxon>Bacteria</taxon>
        <taxon>Thermotogati</taxon>
        <taxon>Thermotogota</taxon>
        <taxon>Thermotogae</taxon>
        <taxon>Thermotogales</taxon>
        <taxon>Fervidobacteriaceae</taxon>
        <taxon>Fervidobacterium</taxon>
    </lineage>
</organism>
<keyword evidence="1" id="KW-0812">Transmembrane</keyword>
<feature type="transmembrane region" description="Helical" evidence="1">
    <location>
        <begin position="560"/>
        <end position="585"/>
    </location>
</feature>
<sequence>MHVAKYLERLQKFSYLLITITLILVFASLVFGLDMTKAQEIYKSYFSPSSDFHQFVISHIKGDLPLYRFLKIYMVGSTEKTETTKKTGDYLEALKPMEGANSDEEKLARAVYLSYWESKLNNRSFDKELIKSSPIFNSFFNEYQIRLIDAFGNYAQDLAAYLFGADINLAYIPEELKKLRTNVIGDYEYTPVYNGEELQAITLIMQEPEVLKTLEGIILEAAKSAKDLDPEMLILRTRGTIFRSTYALIAGIKDEIAREFAMITPKESNLAWIRWVVYTIVFFIWFYFFKDIRVPLLLIIASETVYIGAFMNIQSTSDGMIYGIVMAIALLFSMFYFLFKKQFTLFLISLATALVVFLPSFATKDLLMPETFGESPFYSSLVSEVLQEPLSIVQRRLKNYNTTVNESIEKFNILLNDAAIDTFNLSEEYFAPEGFEKRIEYAKSLLGNVTDKALVKEANDFVYFETKRYEKVEKLISEFEKDFRRFASVSSKGFRDTLVEFVESHFNGAHKDRLLKAISSTQRKPYILLPSYKIYYSLSAVILISLALFLIALKRDEAFIPLVGSFTVSVLTLFKTQTVFIQVGVPSISVYISWLIPYTLILAVILGYYWLRKNHIILKRRERV</sequence>
<feature type="transmembrane region" description="Helical" evidence="1">
    <location>
        <begin position="319"/>
        <end position="338"/>
    </location>
</feature>
<dbReference type="EMBL" id="CP011393">
    <property type="protein sequence ID" value="ANE41833.1"/>
    <property type="molecule type" value="Genomic_DNA"/>
</dbReference>
<gene>
    <name evidence="2" type="ORF">JM64_07615</name>
</gene>
<evidence type="ECO:0000313" key="3">
    <source>
        <dbReference type="Proteomes" id="UP000077096"/>
    </source>
</evidence>
<accession>A0A172T4R4</accession>
<dbReference type="OrthoDB" id="36565at2"/>
<feature type="transmembrane region" description="Helical" evidence="1">
    <location>
        <begin position="345"/>
        <end position="362"/>
    </location>
</feature>
<keyword evidence="1" id="KW-0472">Membrane</keyword>
<dbReference type="AlphaFoldDB" id="A0A172T4R4"/>
<dbReference type="Proteomes" id="UP000077096">
    <property type="component" value="Chromosome"/>
</dbReference>
<reference evidence="2 3" key="1">
    <citation type="submission" date="2014-08" db="EMBL/GenBank/DDBJ databases">
        <title>Fervidobacterium pennivorans DYC genome.</title>
        <authorList>
            <person name="Wushke S."/>
        </authorList>
    </citation>
    <scope>NUCLEOTIDE SEQUENCE [LARGE SCALE GENOMIC DNA]</scope>
    <source>
        <strain evidence="2 3">DYC</strain>
    </source>
</reference>
<name>A0A172T4R4_FERPE</name>
<dbReference type="PATRIC" id="fig|93466.3.peg.1607"/>